<dbReference type="EMBL" id="MLQQ01000026">
    <property type="protein sequence ID" value="OIJ11630.1"/>
    <property type="molecule type" value="Genomic_DNA"/>
</dbReference>
<dbReference type="Pfam" id="PF00085">
    <property type="entry name" value="Thioredoxin"/>
    <property type="match status" value="1"/>
</dbReference>
<organism evidence="3 4">
    <name type="scientific">Anaerobacillus arseniciselenatis</name>
    <dbReference type="NCBI Taxonomy" id="85682"/>
    <lineage>
        <taxon>Bacteria</taxon>
        <taxon>Bacillati</taxon>
        <taxon>Bacillota</taxon>
        <taxon>Bacilli</taxon>
        <taxon>Bacillales</taxon>
        <taxon>Bacillaceae</taxon>
        <taxon>Anaerobacillus</taxon>
    </lineage>
</organism>
<evidence type="ECO:0000256" key="1">
    <source>
        <dbReference type="SAM" id="Phobius"/>
    </source>
</evidence>
<dbReference type="InterPro" id="IPR013766">
    <property type="entry name" value="Thioredoxin_domain"/>
</dbReference>
<evidence type="ECO:0000259" key="2">
    <source>
        <dbReference type="Pfam" id="PF00085"/>
    </source>
</evidence>
<dbReference type="SUPFAM" id="SSF52833">
    <property type="entry name" value="Thioredoxin-like"/>
    <property type="match status" value="1"/>
</dbReference>
<evidence type="ECO:0000313" key="4">
    <source>
        <dbReference type="Proteomes" id="UP000180098"/>
    </source>
</evidence>
<dbReference type="RefSeq" id="WP_071313563.1">
    <property type="nucleotide sequence ID" value="NZ_MLQQ01000026.1"/>
</dbReference>
<dbReference type="Proteomes" id="UP000180098">
    <property type="component" value="Unassembled WGS sequence"/>
</dbReference>
<dbReference type="Gene3D" id="3.40.30.10">
    <property type="entry name" value="Glutaredoxin"/>
    <property type="match status" value="1"/>
</dbReference>
<gene>
    <name evidence="3" type="ORF">BKP35_11880</name>
</gene>
<evidence type="ECO:0000313" key="3">
    <source>
        <dbReference type="EMBL" id="OIJ11630.1"/>
    </source>
</evidence>
<feature type="transmembrane region" description="Helical" evidence="1">
    <location>
        <begin position="6"/>
        <end position="24"/>
    </location>
</feature>
<proteinExistence type="predicted"/>
<keyword evidence="4" id="KW-1185">Reference proteome</keyword>
<dbReference type="AlphaFoldDB" id="A0A1S2LHC7"/>
<keyword evidence="1" id="KW-0812">Transmembrane</keyword>
<reference evidence="3 4" key="1">
    <citation type="submission" date="2016-10" db="EMBL/GenBank/DDBJ databases">
        <title>Draft genome sequences of four alkaliphilic bacteria belonging to the Anaerobacillus genus.</title>
        <authorList>
            <person name="Bassil N.M."/>
            <person name="Lloyd J.R."/>
        </authorList>
    </citation>
    <scope>NUCLEOTIDE SEQUENCE [LARGE SCALE GENOMIC DNA]</scope>
    <source>
        <strain evidence="3 4">DSM 15340</strain>
    </source>
</reference>
<accession>A0A1S2LHC7</accession>
<feature type="domain" description="Thioredoxin" evidence="2">
    <location>
        <begin position="77"/>
        <end position="157"/>
    </location>
</feature>
<comment type="caution">
    <text evidence="3">The sequence shown here is derived from an EMBL/GenBank/DDBJ whole genome shotgun (WGS) entry which is preliminary data.</text>
</comment>
<keyword evidence="1" id="KW-0472">Membrane</keyword>
<dbReference type="CDD" id="cd02947">
    <property type="entry name" value="TRX_family"/>
    <property type="match status" value="1"/>
</dbReference>
<keyword evidence="1" id="KW-1133">Transmembrane helix</keyword>
<sequence>MGKSKYVIMFFTFGVLVVSAFLFFDSSQDEIEKSEGALQINPGGNAEVDPEVLQAFTNTSNDKLILHDELEALLIDGETFSIYFFSPTCPSCAGTAPSIVEASEEVGIPMRMYDLVEFEQGNEQFGIIDAPTVIVFEAGEELTRFVGHDTEEEYIEWFENNYK</sequence>
<dbReference type="InterPro" id="IPR036249">
    <property type="entry name" value="Thioredoxin-like_sf"/>
</dbReference>
<name>A0A1S2LHC7_9BACI</name>
<protein>
    <recommendedName>
        <fullName evidence="2">Thioredoxin domain-containing protein</fullName>
    </recommendedName>
</protein>